<accession>U2KY80</accession>
<name>U2KY80_9FIRM</name>
<dbReference type="eggNOG" id="COG0361">
    <property type="taxonomic scope" value="Bacteria"/>
</dbReference>
<dbReference type="EMBL" id="AWVF01000064">
    <property type="protein sequence ID" value="ERJ97040.1"/>
    <property type="molecule type" value="Genomic_DNA"/>
</dbReference>
<keyword evidence="3 4" id="KW-0648">Protein biosynthesis</keyword>
<feature type="domain" description="S1-like" evidence="6">
    <location>
        <begin position="1"/>
        <end position="72"/>
    </location>
</feature>
<reference evidence="7 8" key="1">
    <citation type="submission" date="2013-07" db="EMBL/GenBank/DDBJ databases">
        <authorList>
            <person name="Weinstock G."/>
            <person name="Sodergren E."/>
            <person name="Wylie T."/>
            <person name="Fulton L."/>
            <person name="Fulton R."/>
            <person name="Fronick C."/>
            <person name="O'Laughlin M."/>
            <person name="Godfrey J."/>
            <person name="Miner T."/>
            <person name="Herter B."/>
            <person name="Appelbaum E."/>
            <person name="Cordes M."/>
            <person name="Lek S."/>
            <person name="Wollam A."/>
            <person name="Pepin K.H."/>
            <person name="Palsikar V.B."/>
            <person name="Mitreva M."/>
            <person name="Wilson R.K."/>
        </authorList>
    </citation>
    <scope>NUCLEOTIDE SEQUENCE [LARGE SCALE GENOMIC DNA]</scope>
    <source>
        <strain evidence="7 8">ATCC 27760</strain>
    </source>
</reference>
<keyword evidence="8" id="KW-1185">Reference proteome</keyword>
<dbReference type="NCBIfam" id="TIGR00008">
    <property type="entry name" value="infA"/>
    <property type="match status" value="1"/>
</dbReference>
<dbReference type="OrthoDB" id="9803250at2"/>
<dbReference type="PATRIC" id="fig|411473.3.peg.435"/>
<keyword evidence="4" id="KW-0963">Cytoplasm</keyword>
<dbReference type="InterPro" id="IPR003029">
    <property type="entry name" value="S1_domain"/>
</dbReference>
<dbReference type="AlphaFoldDB" id="U2KY80"/>
<gene>
    <name evidence="4" type="primary">infA</name>
    <name evidence="7" type="ORF">RUMCAL_00563</name>
</gene>
<sequence length="72" mass="8211">MSKQDVIEVEGVVLESLPNAMFKVELQNKHTILAHVSGKLRMNYIRIVPGDKVTVEMSPYDLTKGRITWRAK</sequence>
<dbReference type="SMART" id="SM00316">
    <property type="entry name" value="S1"/>
    <property type="match status" value="1"/>
</dbReference>
<dbReference type="InterPro" id="IPR006196">
    <property type="entry name" value="RNA-binding_domain_S1_IF1"/>
</dbReference>
<dbReference type="Gene3D" id="2.40.50.140">
    <property type="entry name" value="Nucleic acid-binding proteins"/>
    <property type="match status" value="1"/>
</dbReference>
<dbReference type="InterPro" id="IPR004368">
    <property type="entry name" value="TIF_IF1"/>
</dbReference>
<keyword evidence="4" id="KW-0699">rRNA-binding</keyword>
<evidence type="ECO:0000256" key="3">
    <source>
        <dbReference type="ARBA" id="ARBA00022917"/>
    </source>
</evidence>
<comment type="similarity">
    <text evidence="1 4">Belongs to the IF-1 family.</text>
</comment>
<dbReference type="GeneID" id="93692849"/>
<comment type="subcellular location">
    <subcellularLocation>
        <location evidence="4">Cytoplasm</location>
    </subcellularLocation>
</comment>
<comment type="caution">
    <text evidence="7">The sequence shown here is derived from an EMBL/GenBank/DDBJ whole genome shotgun (WGS) entry which is preliminary data.</text>
</comment>
<dbReference type="Pfam" id="PF01176">
    <property type="entry name" value="eIF-1a"/>
    <property type="match status" value="1"/>
</dbReference>
<evidence type="ECO:0000256" key="5">
    <source>
        <dbReference type="NCBIfam" id="TIGR00008"/>
    </source>
</evidence>
<keyword evidence="4" id="KW-0694">RNA-binding</keyword>
<dbReference type="FunFam" id="2.40.50.140:FF:000002">
    <property type="entry name" value="Translation initiation factor IF-1"/>
    <property type="match status" value="1"/>
</dbReference>
<proteinExistence type="inferred from homology"/>
<evidence type="ECO:0000313" key="8">
    <source>
        <dbReference type="Proteomes" id="UP000016662"/>
    </source>
</evidence>
<organism evidence="7 8">
    <name type="scientific">Ruminococcus callidus ATCC 27760</name>
    <dbReference type="NCBI Taxonomy" id="411473"/>
    <lineage>
        <taxon>Bacteria</taxon>
        <taxon>Bacillati</taxon>
        <taxon>Bacillota</taxon>
        <taxon>Clostridia</taxon>
        <taxon>Eubacteriales</taxon>
        <taxon>Oscillospiraceae</taxon>
        <taxon>Ruminococcus</taxon>
    </lineage>
</organism>
<comment type="function">
    <text evidence="4">One of the essential components for the initiation of protein synthesis. Stabilizes the binding of IF-2 and IF-3 on the 30S subunit to which N-formylmethionyl-tRNA(fMet) subsequently binds. Helps modulate mRNA selection, yielding the 30S pre-initiation complex (PIC). Upon addition of the 50S ribosomal subunit IF-1, IF-2 and IF-3 are released leaving the mature 70S translation initiation complex.</text>
</comment>
<evidence type="ECO:0000256" key="4">
    <source>
        <dbReference type="HAMAP-Rule" id="MF_00075"/>
    </source>
</evidence>
<dbReference type="InterPro" id="IPR012340">
    <property type="entry name" value="NA-bd_OB-fold"/>
</dbReference>
<dbReference type="GO" id="GO:0019843">
    <property type="term" value="F:rRNA binding"/>
    <property type="evidence" value="ECO:0007669"/>
    <property type="project" value="UniProtKB-UniRule"/>
</dbReference>
<dbReference type="PROSITE" id="PS50832">
    <property type="entry name" value="S1_IF1_TYPE"/>
    <property type="match status" value="1"/>
</dbReference>
<dbReference type="HAMAP" id="MF_00075">
    <property type="entry name" value="IF_1"/>
    <property type="match status" value="1"/>
</dbReference>
<evidence type="ECO:0000256" key="2">
    <source>
        <dbReference type="ARBA" id="ARBA00022540"/>
    </source>
</evidence>
<comment type="subunit">
    <text evidence="4">Component of the 30S ribosomal translation pre-initiation complex which assembles on the 30S ribosome in the order IF-2 and IF-3, IF-1 and N-formylmethionyl-tRNA(fMet); mRNA recruitment can occur at any time during PIC assembly.</text>
</comment>
<dbReference type="CDD" id="cd04451">
    <property type="entry name" value="S1_IF1"/>
    <property type="match status" value="1"/>
</dbReference>
<dbReference type="HOGENOM" id="CLU_151267_1_0_9"/>
<dbReference type="GO" id="GO:0003743">
    <property type="term" value="F:translation initiation factor activity"/>
    <property type="evidence" value="ECO:0007669"/>
    <property type="project" value="UniProtKB-UniRule"/>
</dbReference>
<dbReference type="RefSeq" id="WP_021681242.1">
    <property type="nucleotide sequence ID" value="NZ_KI260338.1"/>
</dbReference>
<dbReference type="PANTHER" id="PTHR33370">
    <property type="entry name" value="TRANSLATION INITIATION FACTOR IF-1, CHLOROPLASTIC"/>
    <property type="match status" value="1"/>
</dbReference>
<dbReference type="GO" id="GO:0005829">
    <property type="term" value="C:cytosol"/>
    <property type="evidence" value="ECO:0007669"/>
    <property type="project" value="TreeGrafter"/>
</dbReference>
<dbReference type="SUPFAM" id="SSF50249">
    <property type="entry name" value="Nucleic acid-binding proteins"/>
    <property type="match status" value="1"/>
</dbReference>
<protein>
    <recommendedName>
        <fullName evidence="4 5">Translation initiation factor IF-1</fullName>
    </recommendedName>
</protein>
<evidence type="ECO:0000313" key="7">
    <source>
        <dbReference type="EMBL" id="ERJ97040.1"/>
    </source>
</evidence>
<dbReference type="Proteomes" id="UP000016662">
    <property type="component" value="Unassembled WGS sequence"/>
</dbReference>
<evidence type="ECO:0000256" key="1">
    <source>
        <dbReference type="ARBA" id="ARBA00010939"/>
    </source>
</evidence>
<dbReference type="PANTHER" id="PTHR33370:SF1">
    <property type="entry name" value="TRANSLATION INITIATION FACTOR IF-1, CHLOROPLASTIC"/>
    <property type="match status" value="1"/>
</dbReference>
<dbReference type="GO" id="GO:0043022">
    <property type="term" value="F:ribosome binding"/>
    <property type="evidence" value="ECO:0007669"/>
    <property type="project" value="UniProtKB-UniRule"/>
</dbReference>
<keyword evidence="2 4" id="KW-0396">Initiation factor</keyword>
<evidence type="ECO:0000259" key="6">
    <source>
        <dbReference type="PROSITE" id="PS50832"/>
    </source>
</evidence>
<dbReference type="STRING" id="411473.RUMCAL_00563"/>